<protein>
    <recommendedName>
        <fullName evidence="2">DUF5666 domain-containing protein</fullName>
    </recommendedName>
</protein>
<comment type="caution">
    <text evidence="3">The sequence shown here is derived from an EMBL/GenBank/DDBJ whole genome shotgun (WGS) entry which is preliminary data.</text>
</comment>
<keyword evidence="1" id="KW-0732">Signal</keyword>
<feature type="domain" description="DUF5666" evidence="2">
    <location>
        <begin position="335"/>
        <end position="398"/>
    </location>
</feature>
<feature type="domain" description="DUF5666" evidence="2">
    <location>
        <begin position="257"/>
        <end position="317"/>
    </location>
</feature>
<dbReference type="Proteomes" id="UP000423756">
    <property type="component" value="Unassembled WGS sequence"/>
</dbReference>
<reference evidence="3 4" key="1">
    <citation type="submission" date="2019-09" db="EMBL/GenBank/DDBJ databases">
        <title>Draft genome sequences of 48 bacterial type strains from the CCUG.</title>
        <authorList>
            <person name="Tunovic T."/>
            <person name="Pineiro-Iglesias B."/>
            <person name="Unosson C."/>
            <person name="Inganas E."/>
            <person name="Ohlen M."/>
            <person name="Cardew S."/>
            <person name="Jensie-Markopoulos S."/>
            <person name="Salva-Serra F."/>
            <person name="Jaen-Luchoro D."/>
            <person name="Karlsson R."/>
            <person name="Svensson-Stadler L."/>
            <person name="Chun J."/>
            <person name="Moore E."/>
        </authorList>
    </citation>
    <scope>NUCLEOTIDE SEQUENCE [LARGE SCALE GENOMIC DNA]</scope>
    <source>
        <strain evidence="3 4">CCUG 48643</strain>
    </source>
</reference>
<evidence type="ECO:0000259" key="2">
    <source>
        <dbReference type="Pfam" id="PF18914"/>
    </source>
</evidence>
<evidence type="ECO:0000313" key="4">
    <source>
        <dbReference type="Proteomes" id="UP000423756"/>
    </source>
</evidence>
<accession>A0A7V7TJ10</accession>
<dbReference type="PROSITE" id="PS51257">
    <property type="entry name" value="PROKAR_LIPOPROTEIN"/>
    <property type="match status" value="1"/>
</dbReference>
<organism evidence="3 4">
    <name type="scientific">Vibrio chagasii</name>
    <dbReference type="NCBI Taxonomy" id="170679"/>
    <lineage>
        <taxon>Bacteria</taxon>
        <taxon>Pseudomonadati</taxon>
        <taxon>Pseudomonadota</taxon>
        <taxon>Gammaproteobacteria</taxon>
        <taxon>Vibrionales</taxon>
        <taxon>Vibrionaceae</taxon>
        <taxon>Vibrio</taxon>
    </lineage>
</organism>
<feature type="chain" id="PRO_5030879099" description="DUF5666 domain-containing protein" evidence="1">
    <location>
        <begin position="20"/>
        <end position="403"/>
    </location>
</feature>
<evidence type="ECO:0000313" key="3">
    <source>
        <dbReference type="EMBL" id="KAB0480274.1"/>
    </source>
</evidence>
<gene>
    <name evidence="3" type="ORF">F7Q91_09115</name>
</gene>
<feature type="domain" description="DUF5666" evidence="2">
    <location>
        <begin position="170"/>
        <end position="226"/>
    </location>
</feature>
<dbReference type="EMBL" id="VZPX01000015">
    <property type="protein sequence ID" value="KAB0480274.1"/>
    <property type="molecule type" value="Genomic_DNA"/>
</dbReference>
<evidence type="ECO:0000256" key="1">
    <source>
        <dbReference type="SAM" id="SignalP"/>
    </source>
</evidence>
<dbReference type="AlphaFoldDB" id="A0A7V7TJ10"/>
<name>A0A7V7TJ10_9VIBR</name>
<dbReference type="RefSeq" id="WP_137407103.1">
    <property type="nucleotide sequence ID" value="NZ_AP025466.1"/>
</dbReference>
<proteinExistence type="predicted"/>
<sequence length="403" mass="43287">MRKLALIIAISLVLTGCGGGSSDSSNTNEAHTPSSIQSTIDSVSGDTIVVNGYSYQVGSANYAGEEVAIADLEKNMMVSIASNTRSASAHTGGAQVGLEPTIVGLIANTNHVNGTFEVNGIPLTFSALSTEIEDGDWVMVSSLPTANAGYKVLSVVKFEHSNLTESVEVEGLISELDSNAKTFKLGANLSVDYSNAHIDNDDYSSELSNGLWVEVTGSELSNGLWVEVTGSMTGSVLTANEVEVEDFDEVSNDTEIEGIITWVANDQSSFDLSYKGRFVVNNSTRYEDGNKSNLTVGAEVEVTTKKANGDNVATEIEFEHDDDALDWNDNDIDLEGIVQSIDESALSFVIQTTSGNKTVYVNHNTRYEDGLTFNTLTNQRVEAETYKVNNQYIASEIEAEDNN</sequence>
<dbReference type="InterPro" id="IPR043724">
    <property type="entry name" value="DUF5666"/>
</dbReference>
<dbReference type="Pfam" id="PF18914">
    <property type="entry name" value="DUF5666"/>
    <property type="match status" value="3"/>
</dbReference>
<dbReference type="GeneID" id="77343990"/>
<feature type="signal peptide" evidence="1">
    <location>
        <begin position="1"/>
        <end position="19"/>
    </location>
</feature>